<dbReference type="Proteomes" id="UP000178313">
    <property type="component" value="Unassembled WGS sequence"/>
</dbReference>
<dbReference type="AlphaFoldDB" id="A0A1F8B230"/>
<dbReference type="GO" id="GO:0019305">
    <property type="term" value="P:dTDP-rhamnose biosynthetic process"/>
    <property type="evidence" value="ECO:0007669"/>
    <property type="project" value="UniProtKB-UniPathway"/>
</dbReference>
<dbReference type="InterPro" id="IPR029903">
    <property type="entry name" value="RmlD-like-bd"/>
</dbReference>
<dbReference type="InterPro" id="IPR005913">
    <property type="entry name" value="dTDP_dehydrorham_reduct"/>
</dbReference>
<dbReference type="STRING" id="1802513.A3E46_00155"/>
<dbReference type="InterPro" id="IPR036291">
    <property type="entry name" value="NAD(P)-bd_dom_sf"/>
</dbReference>
<comment type="function">
    <text evidence="2">Catalyzes the reduction of dTDP-6-deoxy-L-lyxo-4-hexulose to yield dTDP-L-rhamnose.</text>
</comment>
<comment type="pathway">
    <text evidence="2">Carbohydrate biosynthesis; dTDP-L-rhamnose biosynthesis.</text>
</comment>
<keyword evidence="2" id="KW-0521">NADP</keyword>
<protein>
    <recommendedName>
        <fullName evidence="2">dTDP-4-dehydrorhamnose reductase</fullName>
        <ecNumber evidence="2">1.1.1.133</ecNumber>
    </recommendedName>
</protein>
<dbReference type="PANTHER" id="PTHR10491">
    <property type="entry name" value="DTDP-4-DEHYDRORHAMNOSE REDUCTASE"/>
    <property type="match status" value="1"/>
</dbReference>
<dbReference type="Gene3D" id="3.40.50.720">
    <property type="entry name" value="NAD(P)-binding Rossmann-like Domain"/>
    <property type="match status" value="1"/>
</dbReference>
<comment type="similarity">
    <text evidence="1 2">Belongs to the dTDP-4-dehydrorhamnose reductase family.</text>
</comment>
<evidence type="ECO:0000259" key="3">
    <source>
        <dbReference type="Pfam" id="PF04321"/>
    </source>
</evidence>
<proteinExistence type="inferred from homology"/>
<accession>A0A1F8B230</accession>
<dbReference type="UniPathway" id="UPA00124"/>
<dbReference type="EC" id="1.1.1.133" evidence="2"/>
<dbReference type="PANTHER" id="PTHR10491:SF4">
    <property type="entry name" value="METHIONINE ADENOSYLTRANSFERASE 2 SUBUNIT BETA"/>
    <property type="match status" value="1"/>
</dbReference>
<evidence type="ECO:0000313" key="5">
    <source>
        <dbReference type="Proteomes" id="UP000178313"/>
    </source>
</evidence>
<gene>
    <name evidence="4" type="ORF">A3E46_00155</name>
</gene>
<dbReference type="GO" id="GO:0005829">
    <property type="term" value="C:cytosol"/>
    <property type="evidence" value="ECO:0007669"/>
    <property type="project" value="TreeGrafter"/>
</dbReference>
<dbReference type="Pfam" id="PF04321">
    <property type="entry name" value="RmlD_sub_bind"/>
    <property type="match status" value="1"/>
</dbReference>
<dbReference type="GO" id="GO:0008831">
    <property type="term" value="F:dTDP-4-dehydrorhamnose reductase activity"/>
    <property type="evidence" value="ECO:0007669"/>
    <property type="project" value="UniProtKB-EC"/>
</dbReference>
<reference evidence="4 5" key="1">
    <citation type="journal article" date="2016" name="Nat. Commun.">
        <title>Thousands of microbial genomes shed light on interconnected biogeochemical processes in an aquifer system.</title>
        <authorList>
            <person name="Anantharaman K."/>
            <person name="Brown C.T."/>
            <person name="Hug L.A."/>
            <person name="Sharon I."/>
            <person name="Castelle C.J."/>
            <person name="Probst A.J."/>
            <person name="Thomas B.C."/>
            <person name="Singh A."/>
            <person name="Wilkins M.J."/>
            <person name="Karaoz U."/>
            <person name="Brodie E.L."/>
            <person name="Williams K.H."/>
            <person name="Hubbard S.S."/>
            <person name="Banfield J.F."/>
        </authorList>
    </citation>
    <scope>NUCLEOTIDE SEQUENCE [LARGE SCALE GENOMIC DNA]</scope>
</reference>
<dbReference type="Gene3D" id="3.90.25.10">
    <property type="entry name" value="UDP-galactose 4-epimerase, domain 1"/>
    <property type="match status" value="1"/>
</dbReference>
<dbReference type="EMBL" id="MGGZ01000008">
    <property type="protein sequence ID" value="OGM57535.1"/>
    <property type="molecule type" value="Genomic_DNA"/>
</dbReference>
<dbReference type="SUPFAM" id="SSF51735">
    <property type="entry name" value="NAD(P)-binding Rossmann-fold domains"/>
    <property type="match status" value="1"/>
</dbReference>
<name>A0A1F8B230_9BACT</name>
<feature type="domain" description="RmlD-like substrate binding" evidence="3">
    <location>
        <begin position="4"/>
        <end position="299"/>
    </location>
</feature>
<comment type="caution">
    <text evidence="4">The sequence shown here is derived from an EMBL/GenBank/DDBJ whole genome shotgun (WGS) entry which is preliminary data.</text>
</comment>
<evidence type="ECO:0000256" key="1">
    <source>
        <dbReference type="ARBA" id="ARBA00010944"/>
    </source>
</evidence>
<keyword evidence="2" id="KW-0560">Oxidoreductase</keyword>
<organism evidence="4 5">
    <name type="scientific">Candidatus Woesebacteria bacterium RIFCSPHIGHO2_12_FULL_46_16</name>
    <dbReference type="NCBI Taxonomy" id="1802513"/>
    <lineage>
        <taxon>Bacteria</taxon>
        <taxon>Candidatus Woeseibacteriota</taxon>
    </lineage>
</organism>
<evidence type="ECO:0000313" key="4">
    <source>
        <dbReference type="EMBL" id="OGM57535.1"/>
    </source>
</evidence>
<sequence>MKTSILVLGSSGLVGSRFTDLYHSQNPFFTPDSKELDISDKNQVETFFKENKDSFETALNFAAYTDVDGAEKERGNEKGLVWMLNVDGPRYLAEMCQKYGKYFIQISTDFVFPGTEDYPGPYSEDAKTPQGPEKLSWYGWTKLMGEKKAQEAARTCAIVRISYPFRANYTQKLDFARNILTLFDEGKLYPMFSDQKMTPTWVDEACKVLYLLLEEKKTGIFHVATQGVTTPYEFASYLLGKARGVKGIVKEGSIAEFLKAPGRTPKPRLGGLESIKTQKILDTNFLTWREAIDELVEQLK</sequence>
<evidence type="ECO:0000256" key="2">
    <source>
        <dbReference type="RuleBase" id="RU364082"/>
    </source>
</evidence>